<protein>
    <recommendedName>
        <fullName evidence="7">TRAP transporter large permease protein</fullName>
    </recommendedName>
</protein>
<keyword evidence="10" id="KW-1185">Reference proteome</keyword>
<keyword evidence="6 7" id="KW-0472">Membrane</keyword>
<evidence type="ECO:0000256" key="1">
    <source>
        <dbReference type="ARBA" id="ARBA00004429"/>
    </source>
</evidence>
<comment type="similarity">
    <text evidence="7">Belongs to the TRAP transporter large permease family.</text>
</comment>
<accession>A0A3N1ME78</accession>
<evidence type="ECO:0000259" key="8">
    <source>
        <dbReference type="Pfam" id="PF06808"/>
    </source>
</evidence>
<gene>
    <name evidence="9" type="ORF">EDC65_1254</name>
</gene>
<comment type="subunit">
    <text evidence="7">The complex comprises the extracytoplasmic solute receptor protein and the two transmembrane proteins.</text>
</comment>
<reference evidence="9 10" key="1">
    <citation type="submission" date="2018-11" db="EMBL/GenBank/DDBJ databases">
        <title>Genomic Encyclopedia of Type Strains, Phase IV (KMG-IV): sequencing the most valuable type-strain genomes for metagenomic binning, comparative biology and taxonomic classification.</title>
        <authorList>
            <person name="Goeker M."/>
        </authorList>
    </citation>
    <scope>NUCLEOTIDE SEQUENCE [LARGE SCALE GENOMIC DNA]</scope>
    <source>
        <strain evidence="9 10">DSM 5900</strain>
    </source>
</reference>
<dbReference type="PANTHER" id="PTHR33362:SF5">
    <property type="entry name" value="C4-DICARBOXYLATE TRAP TRANSPORTER LARGE PERMEASE PROTEIN DCTM"/>
    <property type="match status" value="1"/>
</dbReference>
<keyword evidence="5 7" id="KW-1133">Transmembrane helix</keyword>
<feature type="transmembrane region" description="Helical" evidence="7">
    <location>
        <begin position="275"/>
        <end position="295"/>
    </location>
</feature>
<feature type="transmembrane region" description="Helical" evidence="7">
    <location>
        <begin position="6"/>
        <end position="34"/>
    </location>
</feature>
<comment type="caution">
    <text evidence="9">The sequence shown here is derived from an EMBL/GenBank/DDBJ whole genome shotgun (WGS) entry which is preliminary data.</text>
</comment>
<name>A0A3N1ME78_9PROT</name>
<comment type="subcellular location">
    <subcellularLocation>
        <location evidence="1 7">Cell inner membrane</location>
        <topology evidence="1 7">Multi-pass membrane protein</topology>
    </subcellularLocation>
</comment>
<feature type="transmembrane region" description="Helical" evidence="7">
    <location>
        <begin position="170"/>
        <end position="191"/>
    </location>
</feature>
<feature type="transmembrane region" description="Helical" evidence="7">
    <location>
        <begin position="216"/>
        <end position="237"/>
    </location>
</feature>
<organism evidence="9 10">
    <name type="scientific">Stella humosa</name>
    <dbReference type="NCBI Taxonomy" id="94"/>
    <lineage>
        <taxon>Bacteria</taxon>
        <taxon>Pseudomonadati</taxon>
        <taxon>Pseudomonadota</taxon>
        <taxon>Alphaproteobacteria</taxon>
        <taxon>Rhodospirillales</taxon>
        <taxon>Stellaceae</taxon>
        <taxon>Stella</taxon>
    </lineage>
</organism>
<feature type="transmembrane region" description="Helical" evidence="7">
    <location>
        <begin position="97"/>
        <end position="123"/>
    </location>
</feature>
<feature type="transmembrane region" description="Helical" evidence="7">
    <location>
        <begin position="315"/>
        <end position="345"/>
    </location>
</feature>
<dbReference type="NCBIfam" id="TIGR00786">
    <property type="entry name" value="dctM"/>
    <property type="match status" value="1"/>
</dbReference>
<dbReference type="GO" id="GO:0005886">
    <property type="term" value="C:plasma membrane"/>
    <property type="evidence" value="ECO:0007669"/>
    <property type="project" value="UniProtKB-SubCell"/>
</dbReference>
<dbReference type="RefSeq" id="WP_123688863.1">
    <property type="nucleotide sequence ID" value="NZ_AP019700.1"/>
</dbReference>
<feature type="domain" description="TRAP C4-dicarboxylate transport system permease DctM subunit" evidence="8">
    <location>
        <begin position="14"/>
        <end position="420"/>
    </location>
</feature>
<keyword evidence="7" id="KW-0813">Transport</keyword>
<evidence type="ECO:0000256" key="5">
    <source>
        <dbReference type="ARBA" id="ARBA00022989"/>
    </source>
</evidence>
<dbReference type="Pfam" id="PF06808">
    <property type="entry name" value="DctM"/>
    <property type="match status" value="1"/>
</dbReference>
<evidence type="ECO:0000256" key="4">
    <source>
        <dbReference type="ARBA" id="ARBA00022692"/>
    </source>
</evidence>
<evidence type="ECO:0000313" key="10">
    <source>
        <dbReference type="Proteomes" id="UP000278222"/>
    </source>
</evidence>
<dbReference type="InterPro" id="IPR010656">
    <property type="entry name" value="DctM"/>
</dbReference>
<dbReference type="OrthoDB" id="9790209at2"/>
<feature type="transmembrane region" description="Helical" evidence="7">
    <location>
        <begin position="135"/>
        <end position="158"/>
    </location>
</feature>
<dbReference type="EMBL" id="RJKX01000013">
    <property type="protein sequence ID" value="ROP99475.1"/>
    <property type="molecule type" value="Genomic_DNA"/>
</dbReference>
<evidence type="ECO:0000256" key="6">
    <source>
        <dbReference type="ARBA" id="ARBA00023136"/>
    </source>
</evidence>
<evidence type="ECO:0000256" key="7">
    <source>
        <dbReference type="RuleBase" id="RU369079"/>
    </source>
</evidence>
<dbReference type="PANTHER" id="PTHR33362">
    <property type="entry name" value="SIALIC ACID TRAP TRANSPORTER PERMEASE PROTEIN SIAT-RELATED"/>
    <property type="match status" value="1"/>
</dbReference>
<sequence>MFWLYFAGGLGITALTGVPVGIGLALTGMAILHFEAGGATSLAVTAVWNVLTDFTLSSIPLFMFMGDLMMESGLSRRLYSGLAPLFHRVPGRLLHSNIAVCALFGAVAGTSTSTAAAVGTVAYPELTRRGYDKPAVVASLAAGGTLGLLIPPSLSLLLYGATQQVSIGRLFLAGIIPGLMMAGLFMAWIYISAKRNPHLTPQDGERPTLGEQLRGLLGTWPLVVLVFACLGTVFLGWATPTEAAGLGVAAAIVVGFLFGELTLKKTWAAFLNTTLVFSSIVLVIIGSLILSQAVSILGLPSQVMQGVVDLGVSKYWVLVLVVVTYLILGCFFDGVSLMLLTIPLAYPVMTGMGFDPVWLGVVITILIEVGMLTPPVGMNLFVLAAITKHEVSLGQAAKAAVPYWLLLLFGVLILTVVPGIALWLPSMMG</sequence>
<dbReference type="GO" id="GO:0022857">
    <property type="term" value="F:transmembrane transporter activity"/>
    <property type="evidence" value="ECO:0007669"/>
    <property type="project" value="UniProtKB-UniRule"/>
</dbReference>
<feature type="transmembrane region" description="Helical" evidence="7">
    <location>
        <begin position="357"/>
        <end position="383"/>
    </location>
</feature>
<comment type="function">
    <text evidence="7">Part of the tripartite ATP-independent periplasmic (TRAP) transport system.</text>
</comment>
<dbReference type="InterPro" id="IPR004681">
    <property type="entry name" value="TRAP_DctM"/>
</dbReference>
<evidence type="ECO:0000313" key="9">
    <source>
        <dbReference type="EMBL" id="ROP99475.1"/>
    </source>
</evidence>
<feature type="transmembrane region" description="Helical" evidence="7">
    <location>
        <begin position="243"/>
        <end position="263"/>
    </location>
</feature>
<dbReference type="PIRSF" id="PIRSF006066">
    <property type="entry name" value="HI0050"/>
    <property type="match status" value="1"/>
</dbReference>
<dbReference type="Proteomes" id="UP000278222">
    <property type="component" value="Unassembled WGS sequence"/>
</dbReference>
<keyword evidence="2" id="KW-1003">Cell membrane</keyword>
<evidence type="ECO:0000256" key="3">
    <source>
        <dbReference type="ARBA" id="ARBA00022519"/>
    </source>
</evidence>
<evidence type="ECO:0000256" key="2">
    <source>
        <dbReference type="ARBA" id="ARBA00022475"/>
    </source>
</evidence>
<dbReference type="AlphaFoldDB" id="A0A3N1ME78"/>
<keyword evidence="3 7" id="KW-0997">Cell inner membrane</keyword>
<feature type="transmembrane region" description="Helical" evidence="7">
    <location>
        <begin position="403"/>
        <end position="424"/>
    </location>
</feature>
<proteinExistence type="inferred from homology"/>
<keyword evidence="4 7" id="KW-0812">Transmembrane</keyword>
<feature type="transmembrane region" description="Helical" evidence="7">
    <location>
        <begin position="46"/>
        <end position="65"/>
    </location>
</feature>